<dbReference type="InterPro" id="IPR018313">
    <property type="entry name" value="SBP_3_CS"/>
</dbReference>
<accession>A0A9X3ED96</accession>
<dbReference type="EMBL" id="JAPNOA010000026">
    <property type="protein sequence ID" value="MCY0965478.1"/>
    <property type="molecule type" value="Genomic_DNA"/>
</dbReference>
<keyword evidence="9" id="KW-1185">Reference proteome</keyword>
<name>A0A9X3ED96_9GAMM</name>
<dbReference type="CDD" id="cd13629">
    <property type="entry name" value="PBP2_Dsm1740"/>
    <property type="match status" value="1"/>
</dbReference>
<proteinExistence type="inferred from homology"/>
<dbReference type="PROSITE" id="PS01039">
    <property type="entry name" value="SBP_BACTERIAL_3"/>
    <property type="match status" value="1"/>
</dbReference>
<feature type="domain" description="Solute-binding protein family 3/N-terminal" evidence="6">
    <location>
        <begin position="41"/>
        <end position="264"/>
    </location>
</feature>
<gene>
    <name evidence="8" type="ORF">OUO13_09785</name>
</gene>
<dbReference type="AlphaFoldDB" id="A0A9X3ED96"/>
<evidence type="ECO:0000256" key="4">
    <source>
        <dbReference type="RuleBase" id="RU003744"/>
    </source>
</evidence>
<keyword evidence="3 5" id="KW-0732">Signal</keyword>
<dbReference type="PANTHER" id="PTHR35936:SF38">
    <property type="entry name" value="GLUTAMINE-BINDING PERIPLASMIC PROTEIN"/>
    <property type="match status" value="1"/>
</dbReference>
<protein>
    <submittedName>
        <fullName evidence="8">Transporter substrate-binding domain-containing protein</fullName>
    </submittedName>
</protein>
<evidence type="ECO:0000259" key="7">
    <source>
        <dbReference type="SMART" id="SM00079"/>
    </source>
</evidence>
<comment type="subcellular location">
    <subcellularLocation>
        <location evidence="1">Cell envelope</location>
    </subcellularLocation>
</comment>
<feature type="signal peptide" evidence="5">
    <location>
        <begin position="1"/>
        <end position="27"/>
    </location>
</feature>
<evidence type="ECO:0000313" key="8">
    <source>
        <dbReference type="EMBL" id="MCY0965478.1"/>
    </source>
</evidence>
<feature type="domain" description="Ionotropic glutamate receptor C-terminal" evidence="7">
    <location>
        <begin position="45"/>
        <end position="263"/>
    </location>
</feature>
<feature type="chain" id="PRO_5040805272" evidence="5">
    <location>
        <begin position="28"/>
        <end position="271"/>
    </location>
</feature>
<dbReference type="PANTHER" id="PTHR35936">
    <property type="entry name" value="MEMBRANE-BOUND LYTIC MUREIN TRANSGLYCOSYLASE F"/>
    <property type="match status" value="1"/>
</dbReference>
<evidence type="ECO:0000313" key="9">
    <source>
        <dbReference type="Proteomes" id="UP001150830"/>
    </source>
</evidence>
<dbReference type="SUPFAM" id="SSF53850">
    <property type="entry name" value="Periplasmic binding protein-like II"/>
    <property type="match status" value="1"/>
</dbReference>
<evidence type="ECO:0000256" key="5">
    <source>
        <dbReference type="SAM" id="SignalP"/>
    </source>
</evidence>
<organism evidence="8 9">
    <name type="scientific">Parathalassolituus penaei</name>
    <dbReference type="NCBI Taxonomy" id="2997323"/>
    <lineage>
        <taxon>Bacteria</taxon>
        <taxon>Pseudomonadati</taxon>
        <taxon>Pseudomonadota</taxon>
        <taxon>Gammaproteobacteria</taxon>
        <taxon>Oceanospirillales</taxon>
        <taxon>Oceanospirillaceae</taxon>
        <taxon>Parathalassolituus</taxon>
    </lineage>
</organism>
<comment type="similarity">
    <text evidence="2 4">Belongs to the bacterial solute-binding protein 3 family.</text>
</comment>
<evidence type="ECO:0000256" key="1">
    <source>
        <dbReference type="ARBA" id="ARBA00004196"/>
    </source>
</evidence>
<comment type="caution">
    <text evidence="8">The sequence shown here is derived from an EMBL/GenBank/DDBJ whole genome shotgun (WGS) entry which is preliminary data.</text>
</comment>
<dbReference type="Gene3D" id="3.40.190.10">
    <property type="entry name" value="Periplasmic binding protein-like II"/>
    <property type="match status" value="2"/>
</dbReference>
<dbReference type="Proteomes" id="UP001150830">
    <property type="component" value="Unassembled WGS sequence"/>
</dbReference>
<dbReference type="InterPro" id="IPR001320">
    <property type="entry name" value="Iontro_rcpt_C"/>
</dbReference>
<evidence type="ECO:0000259" key="6">
    <source>
        <dbReference type="SMART" id="SM00062"/>
    </source>
</evidence>
<dbReference type="Pfam" id="PF00497">
    <property type="entry name" value="SBP_bac_3"/>
    <property type="match status" value="1"/>
</dbReference>
<dbReference type="GO" id="GO:0030313">
    <property type="term" value="C:cell envelope"/>
    <property type="evidence" value="ECO:0007669"/>
    <property type="project" value="UniProtKB-SubCell"/>
</dbReference>
<dbReference type="SMART" id="SM00062">
    <property type="entry name" value="PBPb"/>
    <property type="match status" value="1"/>
</dbReference>
<evidence type="ECO:0000256" key="3">
    <source>
        <dbReference type="ARBA" id="ARBA00022729"/>
    </source>
</evidence>
<dbReference type="RefSeq" id="WP_283173689.1">
    <property type="nucleotide sequence ID" value="NZ_JAPNOA010000026.1"/>
</dbReference>
<dbReference type="InterPro" id="IPR001638">
    <property type="entry name" value="Solute-binding_3/MltF_N"/>
</dbReference>
<sequence>MITALKRLLTTSLLGAALLSASTVSVAAEKSAIDGILASGELRGCFEAGYLPFYMKAKNGQFIGFDIDVAKHMANSMGVKFVPVNTAWDGIIPALQTGKCDIIIGGMGITPERNLQVLFADTYLEIGQTVLIRPDLAKTVKSYQDLNDAKYTVASQIGTTGAMAAQKYLPKAKLNLFETSADGVLQVANGQADAFVYDLPYNALYASQHKDKVVHLSKSFTYEPLGWAIRRGDADFINFLNNYLKMIKNDGTYDRLYAKWFESDAWVNQVQ</sequence>
<dbReference type="GO" id="GO:0016020">
    <property type="term" value="C:membrane"/>
    <property type="evidence" value="ECO:0007669"/>
    <property type="project" value="InterPro"/>
</dbReference>
<evidence type="ECO:0000256" key="2">
    <source>
        <dbReference type="ARBA" id="ARBA00010333"/>
    </source>
</evidence>
<dbReference type="GO" id="GO:0015276">
    <property type="term" value="F:ligand-gated monoatomic ion channel activity"/>
    <property type="evidence" value="ECO:0007669"/>
    <property type="project" value="InterPro"/>
</dbReference>
<dbReference type="SMART" id="SM00079">
    <property type="entry name" value="PBPe"/>
    <property type="match status" value="1"/>
</dbReference>
<reference evidence="8" key="1">
    <citation type="submission" date="2022-11" db="EMBL/GenBank/DDBJ databases">
        <title>Parathalassolutuus dongxingensis gen. nov., sp. nov., a novel member of family Oceanospirillaceae isolated from a coastal shrimp pond in Guangxi, China.</title>
        <authorList>
            <person name="Chen H."/>
        </authorList>
    </citation>
    <scope>NUCLEOTIDE SEQUENCE</scope>
    <source>
        <strain evidence="8">G-43</strain>
    </source>
</reference>